<dbReference type="RefSeq" id="WP_234862487.1">
    <property type="nucleotide sequence ID" value="NZ_JAKEVZ010000013.1"/>
</dbReference>
<feature type="transmembrane region" description="Helical" evidence="1">
    <location>
        <begin position="124"/>
        <end position="152"/>
    </location>
</feature>
<evidence type="ECO:0000256" key="1">
    <source>
        <dbReference type="SAM" id="Phobius"/>
    </source>
</evidence>
<keyword evidence="3" id="KW-1185">Reference proteome</keyword>
<gene>
    <name evidence="2" type="ORF">L0U89_16290</name>
</gene>
<evidence type="ECO:0008006" key="4">
    <source>
        <dbReference type="Google" id="ProtNLM"/>
    </source>
</evidence>
<dbReference type="Proteomes" id="UP001201449">
    <property type="component" value="Unassembled WGS sequence"/>
</dbReference>
<evidence type="ECO:0000313" key="3">
    <source>
        <dbReference type="Proteomes" id="UP001201449"/>
    </source>
</evidence>
<keyword evidence="1" id="KW-0812">Transmembrane</keyword>
<proteinExistence type="predicted"/>
<dbReference type="EMBL" id="JAKEVZ010000013">
    <property type="protein sequence ID" value="MCF1752620.1"/>
    <property type="molecule type" value="Genomic_DNA"/>
</dbReference>
<keyword evidence="1" id="KW-0472">Membrane</keyword>
<evidence type="ECO:0000313" key="2">
    <source>
        <dbReference type="EMBL" id="MCF1752620.1"/>
    </source>
</evidence>
<keyword evidence="1" id="KW-1133">Transmembrane helix</keyword>
<protein>
    <recommendedName>
        <fullName evidence="4">DUF559 domain-containing protein</fullName>
    </recommendedName>
</protein>
<name>A0ABS9BX35_9BACT</name>
<sequence length="419" mass="48985">MRYNILIPDQSYPLVLLPKVVENYLSNEITLLDLCDEANLTYPEAIEKAHSIDVYYDIDVANFKQSKIEKKSFRTLEQIENLKHDSIDYELENHDFYFGKLKLPKKPKFHEEIREKPKIDFLGILGELLVVIFIFSILGIILGLFSGAGLLIKEIAEFLNVPFLLVAFIAIFASSIFYFVYHLLNGNNDIMISSSYTVLVGSEDERVSKLNEYKDSIYKLFENASKELAIERNMIETSIETQREEIQKGILKKRLENYYLGIEQAKSSKRGKTEFFFLQFLHETFRSNVKIDVAPVMKKAFLPDFVIICSDLGLYVDVEIDEPYSLESGDIIHHDRSRDSVRNQFFIDHNWIVIRFSERQIVENPLECVSFITNVLSALGKKEKYIETNIKQEPLWTYEQVNLMRFRDERRKYLGLLNN</sequence>
<organism evidence="2 3">
    <name type="scientific">Mariniradius sediminis</name>
    <dbReference type="NCBI Taxonomy" id="2909237"/>
    <lineage>
        <taxon>Bacteria</taxon>
        <taxon>Pseudomonadati</taxon>
        <taxon>Bacteroidota</taxon>
        <taxon>Cytophagia</taxon>
        <taxon>Cytophagales</taxon>
        <taxon>Cyclobacteriaceae</taxon>
        <taxon>Mariniradius</taxon>
    </lineage>
</organism>
<feature type="transmembrane region" description="Helical" evidence="1">
    <location>
        <begin position="158"/>
        <end position="181"/>
    </location>
</feature>
<reference evidence="2 3" key="1">
    <citation type="submission" date="2022-01" db="EMBL/GenBank/DDBJ databases">
        <title>Mariniradius saccharolyticus sp. nov., isolated from sediment of a river.</title>
        <authorList>
            <person name="Liu H."/>
        </authorList>
    </citation>
    <scope>NUCLEOTIDE SEQUENCE [LARGE SCALE GENOMIC DNA]</scope>
    <source>
        <strain evidence="2 3">RY-2</strain>
    </source>
</reference>
<accession>A0ABS9BX35</accession>
<comment type="caution">
    <text evidence="2">The sequence shown here is derived from an EMBL/GenBank/DDBJ whole genome shotgun (WGS) entry which is preliminary data.</text>
</comment>